<keyword evidence="2" id="KW-1185">Reference proteome</keyword>
<organism evidence="1 2">
    <name type="scientific">Halomicrobium zhouii</name>
    <dbReference type="NCBI Taxonomy" id="767519"/>
    <lineage>
        <taxon>Archaea</taxon>
        <taxon>Methanobacteriati</taxon>
        <taxon>Methanobacteriota</taxon>
        <taxon>Stenosarchaea group</taxon>
        <taxon>Halobacteria</taxon>
        <taxon>Halobacteriales</taxon>
        <taxon>Haloarculaceae</taxon>
        <taxon>Halomicrobium</taxon>
    </lineage>
</organism>
<protein>
    <submittedName>
        <fullName evidence="1">Uncharacterized protein</fullName>
    </submittedName>
</protein>
<name>A0A1I6LXH3_9EURY</name>
<proteinExistence type="predicted"/>
<reference evidence="1 2" key="1">
    <citation type="submission" date="2016-10" db="EMBL/GenBank/DDBJ databases">
        <authorList>
            <person name="de Groot N.N."/>
        </authorList>
    </citation>
    <scope>NUCLEOTIDE SEQUENCE [LARGE SCALE GENOMIC DNA]</scope>
    <source>
        <strain evidence="1 2">CGMCC 1.10457</strain>
    </source>
</reference>
<dbReference type="EMBL" id="FOZK01000003">
    <property type="protein sequence ID" value="SFS08123.1"/>
    <property type="molecule type" value="Genomic_DNA"/>
</dbReference>
<evidence type="ECO:0000313" key="2">
    <source>
        <dbReference type="Proteomes" id="UP000199062"/>
    </source>
</evidence>
<dbReference type="Proteomes" id="UP000199062">
    <property type="component" value="Unassembled WGS sequence"/>
</dbReference>
<dbReference type="AlphaFoldDB" id="A0A1I6LXH3"/>
<accession>A0A1I6LXH3</accession>
<evidence type="ECO:0000313" key="1">
    <source>
        <dbReference type="EMBL" id="SFS08123.1"/>
    </source>
</evidence>
<sequence>MLPLRMGSEHAGDRRSHVPPLENTAYFAIEPDDGYVRIEQSVGNQTLYTPSEARDIAESILDAVDDANVDET</sequence>
<dbReference type="STRING" id="767519.SAMN05216559_3358"/>
<gene>
    <name evidence="1" type="ORF">SAMN05216559_3358</name>
</gene>